<dbReference type="EMBL" id="ABEU02000004">
    <property type="protein sequence ID" value="PNR56018.1"/>
    <property type="molecule type" value="Genomic_DNA"/>
</dbReference>
<dbReference type="HOGENOM" id="CLU_995330_0_0_1"/>
<feature type="region of interest" description="Disordered" evidence="1">
    <location>
        <begin position="1"/>
        <end position="43"/>
    </location>
</feature>
<protein>
    <submittedName>
        <fullName evidence="2 3">Uncharacterized protein</fullName>
    </submittedName>
</protein>
<dbReference type="EnsemblPlants" id="Pp3c4_29600V3.1">
    <property type="protein sequence ID" value="PAC:32922816.CDS.1"/>
    <property type="gene ID" value="Pp3c4_29600"/>
</dbReference>
<dbReference type="Gramene" id="Pp3c4_29600V3.2">
    <property type="protein sequence ID" value="PAC:32922817.CDS.1"/>
    <property type="gene ID" value="Pp3c4_29600"/>
</dbReference>
<reference evidence="2 4" key="1">
    <citation type="journal article" date="2008" name="Science">
        <title>The Physcomitrella genome reveals evolutionary insights into the conquest of land by plants.</title>
        <authorList>
            <person name="Rensing S."/>
            <person name="Lang D."/>
            <person name="Zimmer A."/>
            <person name="Terry A."/>
            <person name="Salamov A."/>
            <person name="Shapiro H."/>
            <person name="Nishiyama T."/>
            <person name="Perroud P.-F."/>
            <person name="Lindquist E."/>
            <person name="Kamisugi Y."/>
            <person name="Tanahashi T."/>
            <person name="Sakakibara K."/>
            <person name="Fujita T."/>
            <person name="Oishi K."/>
            <person name="Shin-I T."/>
            <person name="Kuroki Y."/>
            <person name="Toyoda A."/>
            <person name="Suzuki Y."/>
            <person name="Hashimoto A."/>
            <person name="Yamaguchi K."/>
            <person name="Sugano A."/>
            <person name="Kohara Y."/>
            <person name="Fujiyama A."/>
            <person name="Anterola A."/>
            <person name="Aoki S."/>
            <person name="Ashton N."/>
            <person name="Barbazuk W.B."/>
            <person name="Barker E."/>
            <person name="Bennetzen J."/>
            <person name="Bezanilla M."/>
            <person name="Blankenship R."/>
            <person name="Cho S.H."/>
            <person name="Dutcher S."/>
            <person name="Estelle M."/>
            <person name="Fawcett J.A."/>
            <person name="Gundlach H."/>
            <person name="Hanada K."/>
            <person name="Heyl A."/>
            <person name="Hicks K.A."/>
            <person name="Hugh J."/>
            <person name="Lohr M."/>
            <person name="Mayer K."/>
            <person name="Melkozernov A."/>
            <person name="Murata T."/>
            <person name="Nelson D."/>
            <person name="Pils B."/>
            <person name="Prigge M."/>
            <person name="Reiss B."/>
            <person name="Renner T."/>
            <person name="Rombauts S."/>
            <person name="Rushton P."/>
            <person name="Sanderfoot A."/>
            <person name="Schween G."/>
            <person name="Shiu S.-H."/>
            <person name="Stueber K."/>
            <person name="Theodoulou F.L."/>
            <person name="Tu H."/>
            <person name="Van de Peer Y."/>
            <person name="Verrier P.J."/>
            <person name="Waters E."/>
            <person name="Wood A."/>
            <person name="Yang L."/>
            <person name="Cove D."/>
            <person name="Cuming A."/>
            <person name="Hasebe M."/>
            <person name="Lucas S."/>
            <person name="Mishler D.B."/>
            <person name="Reski R."/>
            <person name="Grigoriev I."/>
            <person name="Quatrano R.S."/>
            <person name="Boore J.L."/>
        </authorList>
    </citation>
    <scope>NUCLEOTIDE SEQUENCE [LARGE SCALE GENOMIC DNA]</scope>
    <source>
        <strain evidence="3 4">cv. Gransden 2004</strain>
    </source>
</reference>
<dbReference type="EnsemblPlants" id="Pp3c4_29600V3.2">
    <property type="protein sequence ID" value="PAC:32922817.CDS.1"/>
    <property type="gene ID" value="Pp3c4_29600"/>
</dbReference>
<proteinExistence type="predicted"/>
<dbReference type="Gramene" id="Pp3c4_29600V3.1">
    <property type="protein sequence ID" value="PAC:32922816.CDS.1"/>
    <property type="gene ID" value="Pp3c4_29600"/>
</dbReference>
<keyword evidence="4" id="KW-1185">Reference proteome</keyword>
<organism evidence="2">
    <name type="scientific">Physcomitrium patens</name>
    <name type="common">Spreading-leaved earth moss</name>
    <name type="synonym">Physcomitrella patens</name>
    <dbReference type="NCBI Taxonomy" id="3218"/>
    <lineage>
        <taxon>Eukaryota</taxon>
        <taxon>Viridiplantae</taxon>
        <taxon>Streptophyta</taxon>
        <taxon>Embryophyta</taxon>
        <taxon>Bryophyta</taxon>
        <taxon>Bryophytina</taxon>
        <taxon>Bryopsida</taxon>
        <taxon>Funariidae</taxon>
        <taxon>Funariales</taxon>
        <taxon>Funariaceae</taxon>
        <taxon>Physcomitrium</taxon>
    </lineage>
</organism>
<dbReference type="PaxDb" id="3218-PP1S102_167V6.1"/>
<dbReference type="Proteomes" id="UP000006727">
    <property type="component" value="Chromosome 4"/>
</dbReference>
<reference evidence="2 4" key="2">
    <citation type="journal article" date="2018" name="Plant J.">
        <title>The Physcomitrella patens chromosome-scale assembly reveals moss genome structure and evolution.</title>
        <authorList>
            <person name="Lang D."/>
            <person name="Ullrich K.K."/>
            <person name="Murat F."/>
            <person name="Fuchs J."/>
            <person name="Jenkins J."/>
            <person name="Haas F.B."/>
            <person name="Piednoel M."/>
            <person name="Gundlach H."/>
            <person name="Van Bel M."/>
            <person name="Meyberg R."/>
            <person name="Vives C."/>
            <person name="Morata J."/>
            <person name="Symeonidi A."/>
            <person name="Hiss M."/>
            <person name="Muchero W."/>
            <person name="Kamisugi Y."/>
            <person name="Saleh O."/>
            <person name="Blanc G."/>
            <person name="Decker E.L."/>
            <person name="van Gessel N."/>
            <person name="Grimwood J."/>
            <person name="Hayes R.D."/>
            <person name="Graham S.W."/>
            <person name="Gunter L.E."/>
            <person name="McDaniel S.F."/>
            <person name="Hoernstein S.N.W."/>
            <person name="Larsson A."/>
            <person name="Li F.W."/>
            <person name="Perroud P.F."/>
            <person name="Phillips J."/>
            <person name="Ranjan P."/>
            <person name="Rokshar D.S."/>
            <person name="Rothfels C.J."/>
            <person name="Schneider L."/>
            <person name="Shu S."/>
            <person name="Stevenson D.W."/>
            <person name="Thummler F."/>
            <person name="Tillich M."/>
            <person name="Villarreal Aguilar J.C."/>
            <person name="Widiez T."/>
            <person name="Wong G.K."/>
            <person name="Wymore A."/>
            <person name="Zhang Y."/>
            <person name="Zimmer A.D."/>
            <person name="Quatrano R.S."/>
            <person name="Mayer K.F.X."/>
            <person name="Goodstein D."/>
            <person name="Casacuberta J.M."/>
            <person name="Vandepoele K."/>
            <person name="Reski R."/>
            <person name="Cuming A.C."/>
            <person name="Tuskan G.A."/>
            <person name="Maumus F."/>
            <person name="Salse J."/>
            <person name="Schmutz J."/>
            <person name="Rensing S.A."/>
        </authorList>
    </citation>
    <scope>NUCLEOTIDE SEQUENCE [LARGE SCALE GENOMIC DNA]</scope>
    <source>
        <strain evidence="3 4">cv. Gransden 2004</strain>
    </source>
</reference>
<evidence type="ECO:0000256" key="1">
    <source>
        <dbReference type="SAM" id="MobiDB-lite"/>
    </source>
</evidence>
<dbReference type="AlphaFoldDB" id="A9SQ10"/>
<accession>A9SQ10</accession>
<sequence length="280" mass="30683">MGTQQIPFPTYKEQKSKLQGNTRQKHDKTSVRAEAQRVVNSTSSRIRDHGIGCNRLGAKVVLHSFRSHVSRYKTNSHSIQRPKGFAITPWSLECRSLSLKASGFKRINPSVDVVTVIRSKLEEIGAQPSGSLAGDPNKPAKLHAFLRLLNSGGLPTSSWRMVMGFRGECGCFAQDSVGTPDHCLSSCSNASQIRRHFSPTWTKLGHYPLLSWKEILIGIPKDTQSLHVYTLDPRRIGLASDVLRVAPSTGALGVVGHSLAMKPIHKQLSTRPCGTQSTLA</sequence>
<name>A9SQ10_PHYPA</name>
<reference evidence="3" key="3">
    <citation type="submission" date="2020-12" db="UniProtKB">
        <authorList>
            <consortium name="EnsemblPlants"/>
        </authorList>
    </citation>
    <scope>IDENTIFICATION</scope>
</reference>
<evidence type="ECO:0000313" key="4">
    <source>
        <dbReference type="Proteomes" id="UP000006727"/>
    </source>
</evidence>
<dbReference type="InParanoid" id="A9SQ10"/>
<evidence type="ECO:0000313" key="2">
    <source>
        <dbReference type="EMBL" id="PNR56018.1"/>
    </source>
</evidence>
<gene>
    <name evidence="2" type="ORF">PHYPA_006915</name>
</gene>
<evidence type="ECO:0000313" key="3">
    <source>
        <dbReference type="EnsemblPlants" id="PAC:32922816.CDS.1"/>
    </source>
</evidence>